<proteinExistence type="predicted"/>
<gene>
    <name evidence="1" type="ORF">COCNU_16G002110</name>
</gene>
<keyword evidence="2" id="KW-1185">Reference proteome</keyword>
<dbReference type="Proteomes" id="UP000797356">
    <property type="component" value="Chromosome 16"/>
</dbReference>
<comment type="caution">
    <text evidence="1">The sequence shown here is derived from an EMBL/GenBank/DDBJ whole genome shotgun (WGS) entry which is preliminary data.</text>
</comment>
<protein>
    <recommendedName>
        <fullName evidence="3">Protein SirB1 N-terminal domain-containing protein</fullName>
    </recommendedName>
</protein>
<evidence type="ECO:0000313" key="2">
    <source>
        <dbReference type="Proteomes" id="UP000797356"/>
    </source>
</evidence>
<dbReference type="AlphaFoldDB" id="A0A8K0IY40"/>
<evidence type="ECO:0000313" key="1">
    <source>
        <dbReference type="EMBL" id="KAG1371117.1"/>
    </source>
</evidence>
<reference evidence="1" key="1">
    <citation type="journal article" date="2017" name="Gigascience">
        <title>The genome draft of coconut (Cocos nucifera).</title>
        <authorList>
            <person name="Xiao Y."/>
            <person name="Xu P."/>
            <person name="Fan H."/>
            <person name="Baudouin L."/>
            <person name="Xia W."/>
            <person name="Bocs S."/>
            <person name="Xu J."/>
            <person name="Li Q."/>
            <person name="Guo A."/>
            <person name="Zhou L."/>
            <person name="Li J."/>
            <person name="Wu Y."/>
            <person name="Ma Z."/>
            <person name="Armero A."/>
            <person name="Issali A.E."/>
            <person name="Liu N."/>
            <person name="Peng M."/>
            <person name="Yang Y."/>
        </authorList>
    </citation>
    <scope>NUCLEOTIDE SEQUENCE</scope>
    <source>
        <tissue evidence="1">Spear leaf of Hainan Tall coconut</tissue>
    </source>
</reference>
<sequence>MSCSPLTSSPLKLPLSFSTQRKKLLLCRLPPATASVPLVVLHDSLDTAGIDTSLARAARESFCQQVGKMSGIDSETSITISRGADLARAALHIAAEDDSLVSHSSASLPVDAFISRLDDLSMDFCSLYMPPSNAPPEIFLDNLERYFYVHKVLTCRSGSAIMLSLIYSEMVKMLRIYGFLDFDAEIYFPHDFGSLPRGYQKQKSKMSDQPHIMTSKALLVEVLRNLKDAFWPFRYGHSGSLFLRAVHAANHIYGPSSEGESSLEIASAKAAQYRLEHGVQTTVHFGDMRRALAACERLVFLDVDFRELRDYAILLYHCGFYEECLDCLKSYETAKSCSPRRKFRSNPIEELEEDAVENLKARLNLILGEEGWNKFKIDIKTEQQEANYRSSLP</sequence>
<name>A0A8K0IY40_COCNU</name>
<dbReference type="EMBL" id="CM017887">
    <property type="protein sequence ID" value="KAG1371117.1"/>
    <property type="molecule type" value="Genomic_DNA"/>
</dbReference>
<organism evidence="1 2">
    <name type="scientific">Cocos nucifera</name>
    <name type="common">Coconut palm</name>
    <dbReference type="NCBI Taxonomy" id="13894"/>
    <lineage>
        <taxon>Eukaryota</taxon>
        <taxon>Viridiplantae</taxon>
        <taxon>Streptophyta</taxon>
        <taxon>Embryophyta</taxon>
        <taxon>Tracheophyta</taxon>
        <taxon>Spermatophyta</taxon>
        <taxon>Magnoliopsida</taxon>
        <taxon>Liliopsida</taxon>
        <taxon>Arecaceae</taxon>
        <taxon>Arecoideae</taxon>
        <taxon>Cocoseae</taxon>
        <taxon>Attaleinae</taxon>
        <taxon>Cocos</taxon>
    </lineage>
</organism>
<evidence type="ECO:0008006" key="3">
    <source>
        <dbReference type="Google" id="ProtNLM"/>
    </source>
</evidence>
<dbReference type="PANTHER" id="PTHR31350:SF29">
    <property type="entry name" value="PROTEIN SIRB1 N-TERMINAL DOMAIN-CONTAINING PROTEIN"/>
    <property type="match status" value="1"/>
</dbReference>
<accession>A0A8K0IY40</accession>
<reference evidence="1" key="2">
    <citation type="submission" date="2019-07" db="EMBL/GenBank/DDBJ databases">
        <authorList>
            <person name="Yang Y."/>
            <person name="Bocs S."/>
            <person name="Baudouin L."/>
        </authorList>
    </citation>
    <scope>NUCLEOTIDE SEQUENCE</scope>
    <source>
        <tissue evidence="1">Spear leaf of Hainan Tall coconut</tissue>
    </source>
</reference>
<dbReference type="OrthoDB" id="611769at2759"/>
<dbReference type="PANTHER" id="PTHR31350">
    <property type="entry name" value="SI:DKEY-261L7.2"/>
    <property type="match status" value="1"/>
</dbReference>